<dbReference type="Gene3D" id="3.40.50.720">
    <property type="entry name" value="NAD(P)-binding Rossmann-like Domain"/>
    <property type="match status" value="1"/>
</dbReference>
<evidence type="ECO:0000256" key="1">
    <source>
        <dbReference type="ARBA" id="ARBA00004502"/>
    </source>
</evidence>
<dbReference type="InterPro" id="IPR020843">
    <property type="entry name" value="ER"/>
</dbReference>
<dbReference type="SUPFAM" id="SSF50129">
    <property type="entry name" value="GroES-like"/>
    <property type="match status" value="1"/>
</dbReference>
<dbReference type="SUPFAM" id="SSF51735">
    <property type="entry name" value="NAD(P)-binding Rossmann-fold domains"/>
    <property type="match status" value="1"/>
</dbReference>
<comment type="subcellular location">
    <subcellularLocation>
        <location evidence="1">Lipid droplet</location>
    </subcellularLocation>
</comment>
<comment type="similarity">
    <text evidence="3">Belongs to the YIM1 family.</text>
</comment>
<organism evidence="5 6">
    <name type="scientific">Candida tropicalis (strain ATCC MYA-3404 / T1)</name>
    <name type="common">Yeast</name>
    <dbReference type="NCBI Taxonomy" id="294747"/>
    <lineage>
        <taxon>Eukaryota</taxon>
        <taxon>Fungi</taxon>
        <taxon>Dikarya</taxon>
        <taxon>Ascomycota</taxon>
        <taxon>Saccharomycotina</taxon>
        <taxon>Pichiomycetes</taxon>
        <taxon>Debaryomycetaceae</taxon>
        <taxon>Candida/Lodderomyces clade</taxon>
        <taxon>Candida</taxon>
    </lineage>
</organism>
<dbReference type="EMBL" id="GG692396">
    <property type="protein sequence ID" value="EER34682.1"/>
    <property type="molecule type" value="Genomic_DNA"/>
</dbReference>
<sequence length="354" mass="39511">MMGELKYRRWSFKHGGTPLKIISDKFNFPRDSQGQLIIPQNDILVKIHYASINPIDSKLHHIMYFAPFVNHGIGKDFSGEIIALGPNVQNFNIGDLVQGFHPGALTFDGTFSEYLLINTNLLMFNTEIAKIPNNISLEQAAAWPLVFGTAMLMIYGLSVKNKKVLVLGAATSVGRYLTQLLRIEGASEIVASCSPRSQDLIRELGGTKIINYQKDVLNQVLENSKDKPFDYILDCWGGTELFPHIDHILVKNGTYHSIVGDCPGSGMFPFLWGTFRALARTVASSVHFFDYSYSYVFLGTKNTGWIPKAQQYIASGKVKIFVDKVYDFEDVPKAIEFIESGQAQGKLVIKIADN</sequence>
<dbReference type="Pfam" id="PF08240">
    <property type="entry name" value="ADH_N"/>
    <property type="match status" value="1"/>
</dbReference>
<dbReference type="InterPro" id="IPR011032">
    <property type="entry name" value="GroES-like_sf"/>
</dbReference>
<dbReference type="PANTHER" id="PTHR11695">
    <property type="entry name" value="ALCOHOL DEHYDROGENASE RELATED"/>
    <property type="match status" value="1"/>
</dbReference>
<dbReference type="Proteomes" id="UP000002037">
    <property type="component" value="Unassembled WGS sequence"/>
</dbReference>
<dbReference type="OrthoDB" id="3509362at2759"/>
<dbReference type="PANTHER" id="PTHR11695:SF294">
    <property type="entry name" value="RETICULON-4-INTERACTING PROTEIN 1, MITOCHONDRIAL"/>
    <property type="match status" value="1"/>
</dbReference>
<name>C5M6R2_CANTT</name>
<evidence type="ECO:0000256" key="2">
    <source>
        <dbReference type="ARBA" id="ARBA00022677"/>
    </source>
</evidence>
<dbReference type="Gene3D" id="3.90.180.10">
    <property type="entry name" value="Medium-chain alcohol dehydrogenases, catalytic domain"/>
    <property type="match status" value="1"/>
</dbReference>
<dbReference type="RefSeq" id="XP_002547237.1">
    <property type="nucleotide sequence ID" value="XM_002547191.1"/>
</dbReference>
<dbReference type="VEuPathDB" id="FungiDB:CTRG_01543"/>
<dbReference type="KEGG" id="ctp:CTRG_01543"/>
<dbReference type="SMART" id="SM00829">
    <property type="entry name" value="PKS_ER"/>
    <property type="match status" value="1"/>
</dbReference>
<dbReference type="AlphaFoldDB" id="C5M6R2"/>
<dbReference type="GO" id="GO:0005811">
    <property type="term" value="C:lipid droplet"/>
    <property type="evidence" value="ECO:0007669"/>
    <property type="project" value="UniProtKB-SubCell"/>
</dbReference>
<keyword evidence="6" id="KW-1185">Reference proteome</keyword>
<keyword evidence="2" id="KW-0551">Lipid droplet</keyword>
<dbReference type="InterPro" id="IPR050700">
    <property type="entry name" value="YIM1/Zinc_Alcohol_DH_Fams"/>
</dbReference>
<evidence type="ECO:0000259" key="4">
    <source>
        <dbReference type="SMART" id="SM00829"/>
    </source>
</evidence>
<gene>
    <name evidence="5" type="ORF">CTRG_01543</name>
</gene>
<dbReference type="GO" id="GO:0016491">
    <property type="term" value="F:oxidoreductase activity"/>
    <property type="evidence" value="ECO:0007669"/>
    <property type="project" value="InterPro"/>
</dbReference>
<dbReference type="InterPro" id="IPR013154">
    <property type="entry name" value="ADH-like_N"/>
</dbReference>
<dbReference type="HOGENOM" id="CLU_026673_3_3_1"/>
<reference evidence="5 6" key="1">
    <citation type="journal article" date="2009" name="Nature">
        <title>Evolution of pathogenicity and sexual reproduction in eight Candida genomes.</title>
        <authorList>
            <person name="Butler G."/>
            <person name="Rasmussen M.D."/>
            <person name="Lin M.F."/>
            <person name="Santos M.A."/>
            <person name="Sakthikumar S."/>
            <person name="Munro C.A."/>
            <person name="Rheinbay E."/>
            <person name="Grabherr M."/>
            <person name="Forche A."/>
            <person name="Reedy J.L."/>
            <person name="Agrafioti I."/>
            <person name="Arnaud M.B."/>
            <person name="Bates S."/>
            <person name="Brown A.J."/>
            <person name="Brunke S."/>
            <person name="Costanzo M.C."/>
            <person name="Fitzpatrick D.A."/>
            <person name="de Groot P.W."/>
            <person name="Harris D."/>
            <person name="Hoyer L.L."/>
            <person name="Hube B."/>
            <person name="Klis F.M."/>
            <person name="Kodira C."/>
            <person name="Lennard N."/>
            <person name="Logue M.E."/>
            <person name="Martin R."/>
            <person name="Neiman A.M."/>
            <person name="Nikolaou E."/>
            <person name="Quail M.A."/>
            <person name="Quinn J."/>
            <person name="Santos M.C."/>
            <person name="Schmitzberger F.F."/>
            <person name="Sherlock G."/>
            <person name="Shah P."/>
            <person name="Silverstein K.A."/>
            <person name="Skrzypek M.S."/>
            <person name="Soll D."/>
            <person name="Staggs R."/>
            <person name="Stansfield I."/>
            <person name="Stumpf M.P."/>
            <person name="Sudbery P.E."/>
            <person name="Srikantha T."/>
            <person name="Zeng Q."/>
            <person name="Berman J."/>
            <person name="Berriman M."/>
            <person name="Heitman J."/>
            <person name="Gow N.A."/>
            <person name="Lorenz M.C."/>
            <person name="Birren B.W."/>
            <person name="Kellis M."/>
            <person name="Cuomo C.A."/>
        </authorList>
    </citation>
    <scope>NUCLEOTIDE SEQUENCE [LARGE SCALE GENOMIC DNA]</scope>
    <source>
        <strain evidence="6">ATCC MYA-3404 / T1</strain>
    </source>
</reference>
<dbReference type="Pfam" id="PF13602">
    <property type="entry name" value="ADH_zinc_N_2"/>
    <property type="match status" value="1"/>
</dbReference>
<evidence type="ECO:0000313" key="6">
    <source>
        <dbReference type="Proteomes" id="UP000002037"/>
    </source>
</evidence>
<accession>C5M6R2</accession>
<protein>
    <recommendedName>
        <fullName evidence="4">Enoyl reductase (ER) domain-containing protein</fullName>
    </recommendedName>
</protein>
<feature type="domain" description="Enoyl reductase (ER)" evidence="4">
    <location>
        <begin position="23"/>
        <end position="349"/>
    </location>
</feature>
<dbReference type="GeneID" id="8300757"/>
<evidence type="ECO:0000256" key="3">
    <source>
        <dbReference type="ARBA" id="ARBA00038249"/>
    </source>
</evidence>
<evidence type="ECO:0000313" key="5">
    <source>
        <dbReference type="EMBL" id="EER34682.1"/>
    </source>
</evidence>
<dbReference type="InterPro" id="IPR036291">
    <property type="entry name" value="NAD(P)-bd_dom_sf"/>
</dbReference>
<dbReference type="GO" id="GO:0005739">
    <property type="term" value="C:mitochondrion"/>
    <property type="evidence" value="ECO:0007669"/>
    <property type="project" value="TreeGrafter"/>
</dbReference>
<dbReference type="eggNOG" id="KOG1198">
    <property type="taxonomic scope" value="Eukaryota"/>
</dbReference>
<proteinExistence type="inferred from homology"/>